<organism evidence="2 3">
    <name type="scientific">Opisthorchis viverrini</name>
    <name type="common">Southeast Asian liver fluke</name>
    <dbReference type="NCBI Taxonomy" id="6198"/>
    <lineage>
        <taxon>Eukaryota</taxon>
        <taxon>Metazoa</taxon>
        <taxon>Spiralia</taxon>
        <taxon>Lophotrochozoa</taxon>
        <taxon>Platyhelminthes</taxon>
        <taxon>Trematoda</taxon>
        <taxon>Digenea</taxon>
        <taxon>Opisthorchiida</taxon>
        <taxon>Opisthorchiata</taxon>
        <taxon>Opisthorchiidae</taxon>
        <taxon>Opisthorchis</taxon>
    </lineage>
</organism>
<keyword evidence="1" id="KW-0472">Membrane</keyword>
<reference evidence="2 3" key="1">
    <citation type="submission" date="2013-11" db="EMBL/GenBank/DDBJ databases">
        <title>Opisthorchis viverrini - life in the bile duct.</title>
        <authorList>
            <person name="Young N.D."/>
            <person name="Nagarajan N."/>
            <person name="Lin S.J."/>
            <person name="Korhonen P.K."/>
            <person name="Jex A.R."/>
            <person name="Hall R.S."/>
            <person name="Safavi-Hemami H."/>
            <person name="Kaewkong W."/>
            <person name="Bertrand D."/>
            <person name="Gao S."/>
            <person name="Seet Q."/>
            <person name="Wongkham S."/>
            <person name="Teh B.T."/>
            <person name="Wongkham C."/>
            <person name="Intapan P.M."/>
            <person name="Maleewong W."/>
            <person name="Yang X."/>
            <person name="Hu M."/>
            <person name="Wang Z."/>
            <person name="Hofmann A."/>
            <person name="Sternberg P.W."/>
            <person name="Tan P."/>
            <person name="Wang J."/>
            <person name="Gasser R.B."/>
        </authorList>
    </citation>
    <scope>NUCLEOTIDE SEQUENCE [LARGE SCALE GENOMIC DNA]</scope>
</reference>
<keyword evidence="3" id="KW-1185">Reference proteome</keyword>
<dbReference type="RefSeq" id="XP_009168244.1">
    <property type="nucleotide sequence ID" value="XM_009169980.1"/>
</dbReference>
<keyword evidence="1" id="KW-0812">Transmembrane</keyword>
<dbReference type="AlphaFoldDB" id="A0A074ZKZ4"/>
<dbReference type="GeneID" id="20319251"/>
<gene>
    <name evidence="2" type="ORF">T265_05069</name>
</gene>
<accession>A0A074ZKZ4</accession>
<dbReference type="CTD" id="20319251"/>
<sequence length="321" mass="36907">MCEAVKRTVGLIKNELVKKHVESESVQSADSVCIELKRRVDRESRNMCAAFKEYFMIHDKPDIILTKQDTQKTMHENFIHYASHLASTFERGIDLKPMLPYEAATHTLSATSVRRFSEYFASIYRSATLEPLIILIFVCHLIFIHQRTITFTEQDNDYDGDYDEGSEEGEEYEEVRQRTMAILLRQIGSPRQTFQASSLPLPIFNFVTDMKIETTLAPLVVMGHRLLCDNAIHAVIWNKMLPALCRGQIMASEIPCVFEESAKSRKNMGLATTQHVRLHSALVSTSDKTLLVFIVRLFFPSEFTMQREKVVMNIVKKATYR</sequence>
<keyword evidence="1" id="KW-1133">Transmembrane helix</keyword>
<dbReference type="EMBL" id="KL596709">
    <property type="protein sequence ID" value="KER28023.1"/>
    <property type="molecule type" value="Genomic_DNA"/>
</dbReference>
<dbReference type="Proteomes" id="UP000054324">
    <property type="component" value="Unassembled WGS sequence"/>
</dbReference>
<dbReference type="KEGG" id="ovi:T265_05069"/>
<evidence type="ECO:0000256" key="1">
    <source>
        <dbReference type="SAM" id="Phobius"/>
    </source>
</evidence>
<name>A0A074ZKZ4_OPIVI</name>
<protein>
    <submittedName>
        <fullName evidence="2">Uncharacterized protein</fullName>
    </submittedName>
</protein>
<feature type="transmembrane region" description="Helical" evidence="1">
    <location>
        <begin position="123"/>
        <end position="144"/>
    </location>
</feature>
<proteinExistence type="predicted"/>
<evidence type="ECO:0000313" key="2">
    <source>
        <dbReference type="EMBL" id="KER28023.1"/>
    </source>
</evidence>
<evidence type="ECO:0000313" key="3">
    <source>
        <dbReference type="Proteomes" id="UP000054324"/>
    </source>
</evidence>